<feature type="region of interest" description="Disordered" evidence="1">
    <location>
        <begin position="426"/>
        <end position="453"/>
    </location>
</feature>
<keyword evidence="2" id="KW-0472">Membrane</keyword>
<evidence type="ECO:0000256" key="2">
    <source>
        <dbReference type="SAM" id="Phobius"/>
    </source>
</evidence>
<dbReference type="InterPro" id="IPR032675">
    <property type="entry name" value="LRR_dom_sf"/>
</dbReference>
<dbReference type="EMBL" id="MCGR01000005">
    <property type="protein sequence ID" value="ORY89634.1"/>
    <property type="molecule type" value="Genomic_DNA"/>
</dbReference>
<dbReference type="InParanoid" id="A0A1Y2FZR0"/>
<keyword evidence="2" id="KW-1133">Transmembrane helix</keyword>
<keyword evidence="2" id="KW-0812">Transmembrane</keyword>
<dbReference type="AlphaFoldDB" id="A0A1Y2FZR0"/>
<feature type="transmembrane region" description="Helical" evidence="2">
    <location>
        <begin position="43"/>
        <end position="64"/>
    </location>
</feature>
<comment type="caution">
    <text evidence="3">The sequence shown here is derived from an EMBL/GenBank/DDBJ whole genome shotgun (WGS) entry which is preliminary data.</text>
</comment>
<organism evidence="3 4">
    <name type="scientific">Leucosporidium creatinivorum</name>
    <dbReference type="NCBI Taxonomy" id="106004"/>
    <lineage>
        <taxon>Eukaryota</taxon>
        <taxon>Fungi</taxon>
        <taxon>Dikarya</taxon>
        <taxon>Basidiomycota</taxon>
        <taxon>Pucciniomycotina</taxon>
        <taxon>Microbotryomycetes</taxon>
        <taxon>Leucosporidiales</taxon>
        <taxon>Leucosporidium</taxon>
    </lineage>
</organism>
<accession>A0A1Y2FZR0</accession>
<protein>
    <recommendedName>
        <fullName evidence="5">F-box domain-containing protein</fullName>
    </recommendedName>
</protein>
<evidence type="ECO:0000313" key="3">
    <source>
        <dbReference type="EMBL" id="ORY89634.1"/>
    </source>
</evidence>
<evidence type="ECO:0000256" key="1">
    <source>
        <dbReference type="SAM" id="MobiDB-lite"/>
    </source>
</evidence>
<sequence>MASSLPTELIKHILELLYEDVRSYEPYNPDSPFGKMDGEHVAFIFYPFLFVSKIFFALSLPILARHLFRTSTDLVAISNSDRLLASVASLDARGLKSVIKSLTLPPNLSATEAAAVLRGCTRLNTLHLFDFDPIVHVTPSSITTLLLTTNTQSGLADLPSLARAFPRLASLWLEGSSRDDTGGPIILKIPTASAAPGWCLRDLVIRDFVGAEDELVAFLEQLAPTLETLSLINDTDQLDKFEHLEIVIGSVVDRLTAPFPRLRGLRFGELTWLSCDSVFFNRRHLPLIAEIALTLDDNSLPILLELPPSLSHALLAFAEIELGANSPEMDILLKFVEAQSHLQLLSIDITPWNVECSDDWSERLQELCAERGVMFGCNKWDRKDNSGAEDYLSELSDSDKPFDFDAEDGEEWAHLWSEEKRQVMGLGKTLEAADTTEAPPDPEARDGDNDSYN</sequence>
<proteinExistence type="predicted"/>
<feature type="compositionally biased region" description="Basic and acidic residues" evidence="1">
    <location>
        <begin position="442"/>
        <end position="453"/>
    </location>
</feature>
<dbReference type="Gene3D" id="3.80.10.10">
    <property type="entry name" value="Ribonuclease Inhibitor"/>
    <property type="match status" value="1"/>
</dbReference>
<dbReference type="Proteomes" id="UP000193467">
    <property type="component" value="Unassembled WGS sequence"/>
</dbReference>
<name>A0A1Y2FZR0_9BASI</name>
<evidence type="ECO:0000313" key="4">
    <source>
        <dbReference type="Proteomes" id="UP000193467"/>
    </source>
</evidence>
<gene>
    <name evidence="3" type="ORF">BCR35DRAFT_350090</name>
</gene>
<evidence type="ECO:0008006" key="5">
    <source>
        <dbReference type="Google" id="ProtNLM"/>
    </source>
</evidence>
<keyword evidence="4" id="KW-1185">Reference proteome</keyword>
<reference evidence="3 4" key="1">
    <citation type="submission" date="2016-07" db="EMBL/GenBank/DDBJ databases">
        <title>Pervasive Adenine N6-methylation of Active Genes in Fungi.</title>
        <authorList>
            <consortium name="DOE Joint Genome Institute"/>
            <person name="Mondo S.J."/>
            <person name="Dannebaum R.O."/>
            <person name="Kuo R.C."/>
            <person name="Labutti K."/>
            <person name="Haridas S."/>
            <person name="Kuo A."/>
            <person name="Salamov A."/>
            <person name="Ahrendt S.R."/>
            <person name="Lipzen A."/>
            <person name="Sullivan W."/>
            <person name="Andreopoulos W.B."/>
            <person name="Clum A."/>
            <person name="Lindquist E."/>
            <person name="Daum C."/>
            <person name="Ramamoorthy G.K."/>
            <person name="Gryganskyi A."/>
            <person name="Culley D."/>
            <person name="Magnuson J.K."/>
            <person name="James T.Y."/>
            <person name="O'Malley M.A."/>
            <person name="Stajich J.E."/>
            <person name="Spatafora J.W."/>
            <person name="Visel A."/>
            <person name="Grigoriev I.V."/>
        </authorList>
    </citation>
    <scope>NUCLEOTIDE SEQUENCE [LARGE SCALE GENOMIC DNA]</scope>
    <source>
        <strain evidence="3 4">62-1032</strain>
    </source>
</reference>
<dbReference type="SUPFAM" id="SSF52047">
    <property type="entry name" value="RNI-like"/>
    <property type="match status" value="1"/>
</dbReference>